<feature type="signal peptide" evidence="9">
    <location>
        <begin position="1"/>
        <end position="25"/>
    </location>
</feature>
<evidence type="ECO:0000256" key="5">
    <source>
        <dbReference type="ARBA" id="ARBA00023002"/>
    </source>
</evidence>
<evidence type="ECO:0000256" key="6">
    <source>
        <dbReference type="PIRSR" id="PIRSR000137-1"/>
    </source>
</evidence>
<protein>
    <recommendedName>
        <fullName evidence="10 11">Glucose-methanol-choline oxidoreductase N-terminal domain-containing protein</fullName>
    </recommendedName>
</protein>
<dbReference type="InterPro" id="IPR012132">
    <property type="entry name" value="GMC_OxRdtase"/>
</dbReference>
<proteinExistence type="inferred from homology"/>
<keyword evidence="4 7" id="KW-0274">FAD</keyword>
<dbReference type="AlphaFoldDB" id="A0AAF0J0M7"/>
<dbReference type="PANTHER" id="PTHR11552">
    <property type="entry name" value="GLUCOSE-METHANOL-CHOLINE GMC OXIDOREDUCTASE"/>
    <property type="match status" value="1"/>
</dbReference>
<dbReference type="PANTHER" id="PTHR11552:SF218">
    <property type="entry name" value="GLUCOSE-METHANOL-CHOLINE OXIDOREDUCTASE N-TERMINAL DOMAIN-CONTAINING PROTEIN"/>
    <property type="match status" value="1"/>
</dbReference>
<gene>
    <name evidence="12" type="ORF">MCAP1_002429</name>
</gene>
<dbReference type="Proteomes" id="UP001220961">
    <property type="component" value="Chromosome 4"/>
</dbReference>
<feature type="domain" description="Glucose-methanol-choline oxidoreductase N-terminal" evidence="10">
    <location>
        <begin position="127"/>
        <end position="150"/>
    </location>
</feature>
<dbReference type="Gene3D" id="3.50.50.60">
    <property type="entry name" value="FAD/NAD(P)-binding domain"/>
    <property type="match status" value="1"/>
</dbReference>
<accession>A0AAF0J0M7</accession>
<dbReference type="EMBL" id="CP119911">
    <property type="protein sequence ID" value="WFD20185.1"/>
    <property type="molecule type" value="Genomic_DNA"/>
</dbReference>
<feature type="binding site" evidence="7">
    <location>
        <position position="280"/>
    </location>
    <ligand>
        <name>FAD</name>
        <dbReference type="ChEBI" id="CHEBI:57692"/>
    </ligand>
</feature>
<dbReference type="InterPro" id="IPR027424">
    <property type="entry name" value="Glucose_Oxidase_domain_2"/>
</dbReference>
<comment type="similarity">
    <text evidence="2 8">Belongs to the GMC oxidoreductase family.</text>
</comment>
<feature type="domain" description="Glucose-methanol-choline oxidoreductase N-terminal" evidence="11">
    <location>
        <begin position="321"/>
        <end position="335"/>
    </location>
</feature>
<dbReference type="Pfam" id="PF00732">
    <property type="entry name" value="GMC_oxred_N"/>
    <property type="match status" value="1"/>
</dbReference>
<evidence type="ECO:0000256" key="3">
    <source>
        <dbReference type="ARBA" id="ARBA00022630"/>
    </source>
</evidence>
<sequence length="618" mass="66679">MKGIISWAVVSAAVVLSATESLAFANVTSFDKRTTTTNGWDLDGKSYDYVIVGGGTAGLVLANRLSANSDTTVAVIEAGDSGYDDNDKFVVPDANLYNSAVNTQYDWKFHTSSQKHMNNRRASWPRGKVLGGSSAVNGMYYVRPSKKEVNVWSKLAGGSGRWSWDSFLSGMKKSEHFRGPVKSVKNQLNIQYDSDSHGTNGPIGTTWPAVTYSPVEKFIKTAASLSGAINDDPYNGNNHGTYVALSSIDKTNWQRSFSRNAYLDPVSKRSNLHVLTGHTVTGIVFDRSGKNAQATGVHYAASKNEDTHTVHANKEVIISGGAINSPQILQLSGIGDKNLLNDLGIDVVVNLPGVGENLQDHVSAGMSFKPKNKKDAGPTSVTGDAKTDSYVNSAVSYTSLGKLFNNKDSIIGKIQSRAKQIADSHNVSPSVKRGQSKAYDAIANDLLSSNVSPVEILGNVMFGSISIQAALQHPLSRGAVKITSKDPFAYPKINPNYFAENLDLVILREGFKLIREMSQQSPLKDVIDHETVPGDKVQSNDDWEDWIRSAAGTEYHPSSTCAMLPRHEGGVVDENLKVYGTSNLRVVDASVTPISMSCHLESVVYGLAEIAADIILDN</sequence>
<evidence type="ECO:0000313" key="12">
    <source>
        <dbReference type="EMBL" id="WFD20185.1"/>
    </source>
</evidence>
<evidence type="ECO:0000256" key="1">
    <source>
        <dbReference type="ARBA" id="ARBA00001974"/>
    </source>
</evidence>
<evidence type="ECO:0000256" key="2">
    <source>
        <dbReference type="ARBA" id="ARBA00010790"/>
    </source>
</evidence>
<evidence type="ECO:0000256" key="7">
    <source>
        <dbReference type="PIRSR" id="PIRSR000137-2"/>
    </source>
</evidence>
<evidence type="ECO:0000256" key="8">
    <source>
        <dbReference type="RuleBase" id="RU003968"/>
    </source>
</evidence>
<keyword evidence="5" id="KW-0560">Oxidoreductase</keyword>
<comment type="cofactor">
    <cofactor evidence="1 7">
        <name>FAD</name>
        <dbReference type="ChEBI" id="CHEBI:57692"/>
    </cofactor>
</comment>
<dbReference type="SUPFAM" id="SSF54373">
    <property type="entry name" value="FAD-linked reductases, C-terminal domain"/>
    <property type="match status" value="1"/>
</dbReference>
<keyword evidence="3 8" id="KW-0285">Flavoprotein</keyword>
<name>A0AAF0J0M7_9BASI</name>
<dbReference type="InterPro" id="IPR007867">
    <property type="entry name" value="GMC_OxRtase_C"/>
</dbReference>
<evidence type="ECO:0000256" key="4">
    <source>
        <dbReference type="ARBA" id="ARBA00022827"/>
    </source>
</evidence>
<feature type="active site" description="Proton acceptor" evidence="6">
    <location>
        <position position="599"/>
    </location>
</feature>
<dbReference type="SUPFAM" id="SSF51905">
    <property type="entry name" value="FAD/NAD(P)-binding domain"/>
    <property type="match status" value="1"/>
</dbReference>
<evidence type="ECO:0000313" key="13">
    <source>
        <dbReference type="Proteomes" id="UP001220961"/>
    </source>
</evidence>
<reference evidence="12" key="1">
    <citation type="submission" date="2023-03" db="EMBL/GenBank/DDBJ databases">
        <title>Mating type loci evolution in Malassezia.</title>
        <authorList>
            <person name="Coelho M.A."/>
        </authorList>
    </citation>
    <scope>NUCLEOTIDE SEQUENCE</scope>
    <source>
        <strain evidence="12">CBS 10434</strain>
    </source>
</reference>
<feature type="chain" id="PRO_5041969126" description="Glucose-methanol-choline oxidoreductase N-terminal domain-containing protein" evidence="9">
    <location>
        <begin position="26"/>
        <end position="618"/>
    </location>
</feature>
<dbReference type="Pfam" id="PF05199">
    <property type="entry name" value="GMC_oxred_C"/>
    <property type="match status" value="1"/>
</dbReference>
<dbReference type="InterPro" id="IPR000172">
    <property type="entry name" value="GMC_OxRdtase_N"/>
</dbReference>
<dbReference type="PROSITE" id="PS00623">
    <property type="entry name" value="GMC_OXRED_1"/>
    <property type="match status" value="1"/>
</dbReference>
<dbReference type="GO" id="GO:0016614">
    <property type="term" value="F:oxidoreductase activity, acting on CH-OH group of donors"/>
    <property type="evidence" value="ECO:0007669"/>
    <property type="project" value="InterPro"/>
</dbReference>
<dbReference type="PROSITE" id="PS00624">
    <property type="entry name" value="GMC_OXRED_2"/>
    <property type="match status" value="1"/>
</dbReference>
<keyword evidence="13" id="KW-1185">Reference proteome</keyword>
<evidence type="ECO:0000259" key="11">
    <source>
        <dbReference type="PROSITE" id="PS00624"/>
    </source>
</evidence>
<dbReference type="InterPro" id="IPR036188">
    <property type="entry name" value="FAD/NAD-bd_sf"/>
</dbReference>
<organism evidence="12 13">
    <name type="scientific">Malassezia caprae</name>
    <dbReference type="NCBI Taxonomy" id="1381934"/>
    <lineage>
        <taxon>Eukaryota</taxon>
        <taxon>Fungi</taxon>
        <taxon>Dikarya</taxon>
        <taxon>Basidiomycota</taxon>
        <taxon>Ustilaginomycotina</taxon>
        <taxon>Malasseziomycetes</taxon>
        <taxon>Malasseziales</taxon>
        <taxon>Malasseziaceae</taxon>
        <taxon>Malassezia</taxon>
    </lineage>
</organism>
<dbReference type="PIRSF" id="PIRSF000137">
    <property type="entry name" value="Alcohol_oxidase"/>
    <property type="match status" value="1"/>
</dbReference>
<feature type="binding site" evidence="7">
    <location>
        <position position="129"/>
    </location>
    <ligand>
        <name>FAD</name>
        <dbReference type="ChEBI" id="CHEBI:57692"/>
    </ligand>
</feature>
<dbReference type="Gene3D" id="3.30.560.10">
    <property type="entry name" value="Glucose Oxidase, domain 3"/>
    <property type="match status" value="1"/>
</dbReference>
<feature type="active site" description="Proton donor" evidence="6">
    <location>
        <position position="556"/>
    </location>
</feature>
<dbReference type="GO" id="GO:0050660">
    <property type="term" value="F:flavin adenine dinucleotide binding"/>
    <property type="evidence" value="ECO:0007669"/>
    <property type="project" value="InterPro"/>
</dbReference>
<evidence type="ECO:0000259" key="10">
    <source>
        <dbReference type="PROSITE" id="PS00623"/>
    </source>
</evidence>
<evidence type="ECO:0000256" key="9">
    <source>
        <dbReference type="SAM" id="SignalP"/>
    </source>
</evidence>
<dbReference type="Gene3D" id="4.10.450.10">
    <property type="entry name" value="Glucose Oxidase, domain 2"/>
    <property type="match status" value="1"/>
</dbReference>
<keyword evidence="9" id="KW-0732">Signal</keyword>